<keyword evidence="1" id="KW-0812">Transmembrane</keyword>
<name>A0ABU8HF99_9BACI</name>
<gene>
    <name evidence="2" type="ORF">WAK64_13440</name>
</gene>
<accession>A0ABU8HF99</accession>
<keyword evidence="1" id="KW-0472">Membrane</keyword>
<comment type="caution">
    <text evidence="2">The sequence shown here is derived from an EMBL/GenBank/DDBJ whole genome shotgun (WGS) entry which is preliminary data.</text>
</comment>
<protein>
    <submittedName>
        <fullName evidence="2">Uncharacterized protein</fullName>
    </submittedName>
</protein>
<organism evidence="2 3">
    <name type="scientific">Bacillus spongiae</name>
    <dbReference type="NCBI Taxonomy" id="2683610"/>
    <lineage>
        <taxon>Bacteria</taxon>
        <taxon>Bacillati</taxon>
        <taxon>Bacillota</taxon>
        <taxon>Bacilli</taxon>
        <taxon>Bacillales</taxon>
        <taxon>Bacillaceae</taxon>
        <taxon>Bacillus</taxon>
    </lineage>
</organism>
<reference evidence="2 3" key="1">
    <citation type="journal article" date="2018" name="J. Microbiol.">
        <title>Bacillus spongiae sp. nov., isolated from sponge of Jeju Island.</title>
        <authorList>
            <person name="Lee G.E."/>
            <person name="Im W.T."/>
            <person name="Park J.S."/>
        </authorList>
    </citation>
    <scope>NUCLEOTIDE SEQUENCE [LARGE SCALE GENOMIC DNA]</scope>
    <source>
        <strain evidence="2 3">135PIL107-10</strain>
    </source>
</reference>
<keyword evidence="1" id="KW-1133">Transmembrane helix</keyword>
<dbReference type="EMBL" id="JBBAXC010000010">
    <property type="protein sequence ID" value="MEI5908058.1"/>
    <property type="molecule type" value="Genomic_DNA"/>
</dbReference>
<evidence type="ECO:0000313" key="3">
    <source>
        <dbReference type="Proteomes" id="UP001312865"/>
    </source>
</evidence>
<feature type="transmembrane region" description="Helical" evidence="1">
    <location>
        <begin position="108"/>
        <end position="129"/>
    </location>
</feature>
<proteinExistence type="predicted"/>
<evidence type="ECO:0000256" key="1">
    <source>
        <dbReference type="SAM" id="Phobius"/>
    </source>
</evidence>
<dbReference type="Proteomes" id="UP001312865">
    <property type="component" value="Unassembled WGS sequence"/>
</dbReference>
<dbReference type="RefSeq" id="WP_336587497.1">
    <property type="nucleotide sequence ID" value="NZ_JBBAXC010000010.1"/>
</dbReference>
<feature type="transmembrane region" description="Helical" evidence="1">
    <location>
        <begin position="41"/>
        <end position="63"/>
    </location>
</feature>
<keyword evidence="3" id="KW-1185">Reference proteome</keyword>
<feature type="transmembrane region" description="Helical" evidence="1">
    <location>
        <begin position="75"/>
        <end position="96"/>
    </location>
</feature>
<feature type="transmembrane region" description="Helical" evidence="1">
    <location>
        <begin position="5"/>
        <end position="21"/>
    </location>
</feature>
<evidence type="ECO:0000313" key="2">
    <source>
        <dbReference type="EMBL" id="MEI5908058.1"/>
    </source>
</evidence>
<sequence length="134" mass="15451">MERFVYYFFSTVIIGFIYYLGMEYQVVLKEESSATFNLFPYLTFTTIFPIFFGMLVRVPKLIIEIKENKQWTFDWVKVVAIGIPLLYITVIPLMSLSTGIDMLFTKEVLLIGDTSLTTTTGIILGYILLDSVKK</sequence>